<protein>
    <submittedName>
        <fullName evidence="2">Putative membrane protein</fullName>
    </submittedName>
</protein>
<feature type="transmembrane region" description="Helical" evidence="1">
    <location>
        <begin position="20"/>
        <end position="43"/>
    </location>
</feature>
<reference evidence="2 3" key="1">
    <citation type="journal article" date="2013" name="Genome Announc.">
        <title>Genome Sequences of Three hpAfrica2 Strains of Helicobacter pylori.</title>
        <authorList>
            <person name="Duncan S.S."/>
            <person name="Bertoli M.T."/>
            <person name="Kersulyte D."/>
            <person name="Valk P.L."/>
            <person name="Tamma S."/>
            <person name="Segal I."/>
            <person name="McClain M.S."/>
            <person name="Cover T.L."/>
            <person name="Berg D.E."/>
        </authorList>
    </citation>
    <scope>NUCLEOTIDE SEQUENCE [LARGE SCALE GENOMIC DNA]</scope>
    <source>
        <strain evidence="2">SouthAfrica20</strain>
    </source>
</reference>
<keyword evidence="1" id="KW-0472">Membrane</keyword>
<evidence type="ECO:0000313" key="3">
    <source>
        <dbReference type="Proteomes" id="UP000015920"/>
    </source>
</evidence>
<sequence length="44" mass="4958">MASLITASQTLIENLKKKWALFYCFVCFVLVGFVGLGCFSLTFF</sequence>
<dbReference type="Proteomes" id="UP000015920">
    <property type="component" value="Chromosome"/>
</dbReference>
<dbReference type="HOGENOM" id="CLU_3217164_0_0_7"/>
<keyword evidence="1" id="KW-1133">Transmembrane helix</keyword>
<dbReference type="PATRIC" id="fig|1352356.3.peg.1413"/>
<dbReference type="EMBL" id="CP006691">
    <property type="protein sequence ID" value="AGT74662.1"/>
    <property type="molecule type" value="Genomic_DNA"/>
</dbReference>
<name>T1UCM2_HELPX</name>
<keyword evidence="1" id="KW-0812">Transmembrane</keyword>
<organism evidence="2 3">
    <name type="scientific">Helicobacter pylori SouthAfrica20</name>
    <dbReference type="NCBI Taxonomy" id="1352356"/>
    <lineage>
        <taxon>Bacteria</taxon>
        <taxon>Pseudomonadati</taxon>
        <taxon>Campylobacterota</taxon>
        <taxon>Epsilonproteobacteria</taxon>
        <taxon>Campylobacterales</taxon>
        <taxon>Helicobacteraceae</taxon>
        <taxon>Helicobacter</taxon>
    </lineage>
</organism>
<dbReference type="KEGG" id="hpys:HPSA20_1451"/>
<evidence type="ECO:0000313" key="2">
    <source>
        <dbReference type="EMBL" id="AGT74662.1"/>
    </source>
</evidence>
<gene>
    <name evidence="2" type="ORF">HPSA20_1451</name>
</gene>
<accession>T1UCM2</accession>
<evidence type="ECO:0000256" key="1">
    <source>
        <dbReference type="SAM" id="Phobius"/>
    </source>
</evidence>
<dbReference type="AlphaFoldDB" id="T1UCM2"/>
<proteinExistence type="predicted"/>